<organism evidence="1 2">
    <name type="scientific">Sinorhizobium chiapasense</name>
    <dbReference type="NCBI Taxonomy" id="501572"/>
    <lineage>
        <taxon>Bacteria</taxon>
        <taxon>Pseudomonadati</taxon>
        <taxon>Pseudomonadota</taxon>
        <taxon>Alphaproteobacteria</taxon>
        <taxon>Hyphomicrobiales</taxon>
        <taxon>Rhizobiaceae</taxon>
        <taxon>Sinorhizobium/Ensifer group</taxon>
        <taxon>Sinorhizobium</taxon>
    </lineage>
</organism>
<reference evidence="1" key="1">
    <citation type="submission" date="2023-08" db="EMBL/GenBank/DDBJ databases">
        <title>Complete genome sequence of Sinorhizobium chiapanecum ITTG S70 isolated from Acaciella angustissima nodules in Chiapas-Mexico.</title>
        <authorList>
            <person name="Rincon-Rosales R."/>
            <person name="Rogel M.A."/>
            <person name="Rincon-Medina C.I."/>
            <person name="Guerrero G."/>
            <person name="Manzano-Gomez L.A."/>
            <person name="Lopez-Lopez A."/>
            <person name="Rincon Molina F.A."/>
            <person name="Martinez-Romero E."/>
        </authorList>
    </citation>
    <scope>NUCLEOTIDE SEQUENCE</scope>
    <source>
        <strain evidence="1">ITTG S70</strain>
        <plasmid evidence="1">pSchITTGS70c</plasmid>
    </source>
</reference>
<protein>
    <recommendedName>
        <fullName evidence="3">Transposase</fullName>
    </recommendedName>
</protein>
<gene>
    <name evidence="1" type="ORF">RB548_23695</name>
</gene>
<sequence>MAEPMLQDMREDANLLLTAPTTPIPSKTLGQRKTAWADIPSKRTASSGPPQQNVIERFFNKLKQFHSIATRYDKEPATFSRP</sequence>
<proteinExistence type="predicted"/>
<evidence type="ECO:0000313" key="1">
    <source>
        <dbReference type="EMBL" id="WVT06702.1"/>
    </source>
</evidence>
<keyword evidence="2" id="KW-1185">Reference proteome</keyword>
<accession>A0ABZ2BKF9</accession>
<name>A0ABZ2BKF9_9HYPH</name>
<evidence type="ECO:0000313" key="2">
    <source>
        <dbReference type="Proteomes" id="UP001432360"/>
    </source>
</evidence>
<dbReference type="Proteomes" id="UP001432360">
    <property type="component" value="Plasmid pSchITTGS70c"/>
</dbReference>
<dbReference type="EMBL" id="CP133151">
    <property type="protein sequence ID" value="WVT06702.1"/>
    <property type="molecule type" value="Genomic_DNA"/>
</dbReference>
<keyword evidence="1" id="KW-0614">Plasmid</keyword>
<evidence type="ECO:0008006" key="3">
    <source>
        <dbReference type="Google" id="ProtNLM"/>
    </source>
</evidence>
<dbReference type="RefSeq" id="WP_331375742.1">
    <property type="nucleotide sequence ID" value="NZ_CP133151.1"/>
</dbReference>
<geneLocation type="plasmid" evidence="1 2">
    <name>pSchITTGS70c</name>
</geneLocation>